<dbReference type="AlphaFoldDB" id="A0A2G9XBT5"/>
<evidence type="ECO:0000313" key="2">
    <source>
        <dbReference type="EMBL" id="PIP04445.1"/>
    </source>
</evidence>
<dbReference type="Proteomes" id="UP000231388">
    <property type="component" value="Unassembled WGS sequence"/>
</dbReference>
<dbReference type="EMBL" id="PCQY01000031">
    <property type="protein sequence ID" value="PIP04445.1"/>
    <property type="molecule type" value="Genomic_DNA"/>
</dbReference>
<feature type="transmembrane region" description="Helical" evidence="1">
    <location>
        <begin position="12"/>
        <end position="33"/>
    </location>
</feature>
<evidence type="ECO:0008006" key="4">
    <source>
        <dbReference type="Google" id="ProtNLM"/>
    </source>
</evidence>
<keyword evidence="1" id="KW-1133">Transmembrane helix</keyword>
<keyword evidence="1" id="KW-0812">Transmembrane</keyword>
<reference evidence="2 3" key="1">
    <citation type="submission" date="2017-09" db="EMBL/GenBank/DDBJ databases">
        <title>Depth-based differentiation of microbial function through sediment-hosted aquifers and enrichment of novel symbionts in the deep terrestrial subsurface.</title>
        <authorList>
            <person name="Probst A.J."/>
            <person name="Ladd B."/>
            <person name="Jarett J.K."/>
            <person name="Geller-Mcgrath D.E."/>
            <person name="Sieber C.M."/>
            <person name="Emerson J.B."/>
            <person name="Anantharaman K."/>
            <person name="Thomas B.C."/>
            <person name="Malmstrom R."/>
            <person name="Stieglmeier M."/>
            <person name="Klingl A."/>
            <person name="Woyke T."/>
            <person name="Ryan C.M."/>
            <person name="Banfield J.F."/>
        </authorList>
    </citation>
    <scope>NUCLEOTIDE SEQUENCE [LARGE SCALE GENOMIC DNA]</scope>
    <source>
        <strain evidence="2">CG23_combo_of_CG06-09_8_20_14_all_40_14</strain>
    </source>
</reference>
<gene>
    <name evidence="2" type="ORF">COX53_02565</name>
</gene>
<name>A0A2G9XBT5_UNCKA</name>
<keyword evidence="1" id="KW-0472">Membrane</keyword>
<protein>
    <recommendedName>
        <fullName evidence="4">Glycoside hydrolase family 42 N-terminal domain-containing protein</fullName>
    </recommendedName>
</protein>
<sequence length="336" mass="39364">MTIAQAKKILILSIRWTVPVLAISFISLVTLALSSKPKGDMEYGITFSHKYAKELDLDWKEAYLNILNELKVTNIRLVAYWDDIEKEKGVYDFSNMDFLLKEAEKRQVNVILALGRKLPRWPECSEPTWAKKEGEDFIKTRLLILIPKEIEHFKKYQSIKYWQVENEPFFPFGNCPAMMSQDFVKKEVDIVKSMDARPVIVSDSGEGGAWIFSYSISDYLAISIYRKVWLSFWGYFNWPFPAESYKVKAALLNIPLEKILNTELQAEPWSNTSILKTPESELQKTMTHQDFIEIIEYAKKTGITKTYLWGAEWWYYKKQNGDAFYWETAKKLFNNL</sequence>
<dbReference type="SUPFAM" id="SSF51445">
    <property type="entry name" value="(Trans)glycosidases"/>
    <property type="match status" value="1"/>
</dbReference>
<accession>A0A2G9XBT5</accession>
<comment type="caution">
    <text evidence="2">The sequence shown here is derived from an EMBL/GenBank/DDBJ whole genome shotgun (WGS) entry which is preliminary data.</text>
</comment>
<evidence type="ECO:0000256" key="1">
    <source>
        <dbReference type="SAM" id="Phobius"/>
    </source>
</evidence>
<proteinExistence type="predicted"/>
<evidence type="ECO:0000313" key="3">
    <source>
        <dbReference type="Proteomes" id="UP000231388"/>
    </source>
</evidence>
<dbReference type="InterPro" id="IPR017853">
    <property type="entry name" value="GH"/>
</dbReference>
<dbReference type="Gene3D" id="3.20.20.80">
    <property type="entry name" value="Glycosidases"/>
    <property type="match status" value="1"/>
</dbReference>
<organism evidence="2 3">
    <name type="scientific">candidate division WWE3 bacterium CG23_combo_of_CG06-09_8_20_14_all_40_14</name>
    <dbReference type="NCBI Taxonomy" id="1975095"/>
    <lineage>
        <taxon>Bacteria</taxon>
        <taxon>Katanobacteria</taxon>
    </lineage>
</organism>